<proteinExistence type="predicted"/>
<protein>
    <submittedName>
        <fullName evidence="1">3714_t:CDS:1</fullName>
    </submittedName>
</protein>
<evidence type="ECO:0000313" key="1">
    <source>
        <dbReference type="EMBL" id="CAG8606299.1"/>
    </source>
</evidence>
<dbReference type="EMBL" id="CAJVPM010015203">
    <property type="protein sequence ID" value="CAG8606299.1"/>
    <property type="molecule type" value="Genomic_DNA"/>
</dbReference>
<sequence>PKLGLNKIAAYVGCGKVTVDRWLCRYYQTKDLNSKKRPGPKRATTTTQDRKIQGINISARTIRRHLVEAGGHFASGLSKLLLTAKHQIKRLNINKGCSSSKNIEKYFVLLSILRRCMCRAVFLVRGLKFFGEDNKSWILQEDNDPKHRSIIAKD</sequence>
<organism evidence="1 2">
    <name type="scientific">Scutellospora calospora</name>
    <dbReference type="NCBI Taxonomy" id="85575"/>
    <lineage>
        <taxon>Eukaryota</taxon>
        <taxon>Fungi</taxon>
        <taxon>Fungi incertae sedis</taxon>
        <taxon>Mucoromycota</taxon>
        <taxon>Glomeromycotina</taxon>
        <taxon>Glomeromycetes</taxon>
        <taxon>Diversisporales</taxon>
        <taxon>Gigasporaceae</taxon>
        <taxon>Scutellospora</taxon>
    </lineage>
</organism>
<accession>A0ACA9MQM7</accession>
<name>A0ACA9MQM7_9GLOM</name>
<gene>
    <name evidence="1" type="ORF">SCALOS_LOCUS7112</name>
</gene>
<keyword evidence="2" id="KW-1185">Reference proteome</keyword>
<dbReference type="Proteomes" id="UP000789860">
    <property type="component" value="Unassembled WGS sequence"/>
</dbReference>
<feature type="non-terminal residue" evidence="1">
    <location>
        <position position="1"/>
    </location>
</feature>
<comment type="caution">
    <text evidence="1">The sequence shown here is derived from an EMBL/GenBank/DDBJ whole genome shotgun (WGS) entry which is preliminary data.</text>
</comment>
<evidence type="ECO:0000313" key="2">
    <source>
        <dbReference type="Proteomes" id="UP000789860"/>
    </source>
</evidence>
<reference evidence="1" key="1">
    <citation type="submission" date="2021-06" db="EMBL/GenBank/DDBJ databases">
        <authorList>
            <person name="Kallberg Y."/>
            <person name="Tangrot J."/>
            <person name="Rosling A."/>
        </authorList>
    </citation>
    <scope>NUCLEOTIDE SEQUENCE</scope>
    <source>
        <strain evidence="1">AU212A</strain>
    </source>
</reference>